<dbReference type="Gene3D" id="2.60.120.620">
    <property type="entry name" value="q2cbj1_9rhob like domain"/>
    <property type="match status" value="1"/>
</dbReference>
<keyword evidence="9" id="KW-1185">Reference proteome</keyword>
<evidence type="ECO:0000256" key="5">
    <source>
        <dbReference type="ARBA" id="ARBA00023004"/>
    </source>
</evidence>
<dbReference type="Pfam" id="PF13640">
    <property type="entry name" value="2OG-FeII_Oxy_3"/>
    <property type="match status" value="1"/>
</dbReference>
<dbReference type="Proteomes" id="UP001595075">
    <property type="component" value="Unassembled WGS sequence"/>
</dbReference>
<keyword evidence="5" id="KW-0408">Iron</keyword>
<keyword evidence="3" id="KW-0223">Dioxygenase</keyword>
<reference evidence="8 9" key="1">
    <citation type="journal article" date="2024" name="Commun. Biol.">
        <title>Comparative genomic analysis of thermophilic fungi reveals convergent evolutionary adaptations and gene losses.</title>
        <authorList>
            <person name="Steindorff A.S."/>
            <person name="Aguilar-Pontes M.V."/>
            <person name="Robinson A.J."/>
            <person name="Andreopoulos B."/>
            <person name="LaButti K."/>
            <person name="Kuo A."/>
            <person name="Mondo S."/>
            <person name="Riley R."/>
            <person name="Otillar R."/>
            <person name="Haridas S."/>
            <person name="Lipzen A."/>
            <person name="Grimwood J."/>
            <person name="Schmutz J."/>
            <person name="Clum A."/>
            <person name="Reid I.D."/>
            <person name="Moisan M.C."/>
            <person name="Butler G."/>
            <person name="Nguyen T.T.M."/>
            <person name="Dewar K."/>
            <person name="Conant G."/>
            <person name="Drula E."/>
            <person name="Henrissat B."/>
            <person name="Hansel C."/>
            <person name="Singer S."/>
            <person name="Hutchinson M.I."/>
            <person name="de Vries R.P."/>
            <person name="Natvig D.O."/>
            <person name="Powell A.J."/>
            <person name="Tsang A."/>
            <person name="Grigoriev I.V."/>
        </authorList>
    </citation>
    <scope>NUCLEOTIDE SEQUENCE [LARGE SCALE GENOMIC DNA]</scope>
    <source>
        <strain evidence="8 9">CBS 494.80</strain>
    </source>
</reference>
<evidence type="ECO:0000259" key="7">
    <source>
        <dbReference type="SMART" id="SM00702"/>
    </source>
</evidence>
<dbReference type="InterPro" id="IPR006620">
    <property type="entry name" value="Pro_4_hyd_alph"/>
</dbReference>
<feature type="domain" description="Prolyl 4-hydroxylase alpha subunit" evidence="7">
    <location>
        <begin position="81"/>
        <end position="338"/>
    </location>
</feature>
<evidence type="ECO:0000256" key="2">
    <source>
        <dbReference type="ARBA" id="ARBA00022723"/>
    </source>
</evidence>
<feature type="compositionally biased region" description="Polar residues" evidence="6">
    <location>
        <begin position="267"/>
        <end position="277"/>
    </location>
</feature>
<evidence type="ECO:0000256" key="6">
    <source>
        <dbReference type="SAM" id="MobiDB-lite"/>
    </source>
</evidence>
<gene>
    <name evidence="8" type="ORF">VTL71DRAFT_6347</name>
</gene>
<evidence type="ECO:0000256" key="4">
    <source>
        <dbReference type="ARBA" id="ARBA00023002"/>
    </source>
</evidence>
<dbReference type="SMART" id="SM00702">
    <property type="entry name" value="P4Hc"/>
    <property type="match status" value="1"/>
</dbReference>
<evidence type="ECO:0000256" key="3">
    <source>
        <dbReference type="ARBA" id="ARBA00022964"/>
    </source>
</evidence>
<comment type="cofactor">
    <cofactor evidence="1">
        <name>L-ascorbate</name>
        <dbReference type="ChEBI" id="CHEBI:38290"/>
    </cofactor>
</comment>
<name>A0ABR4BWS2_9HELO</name>
<evidence type="ECO:0000256" key="1">
    <source>
        <dbReference type="ARBA" id="ARBA00001961"/>
    </source>
</evidence>
<accession>A0ABR4BWS2</accession>
<evidence type="ECO:0000313" key="9">
    <source>
        <dbReference type="Proteomes" id="UP001595075"/>
    </source>
</evidence>
<dbReference type="InterPro" id="IPR045054">
    <property type="entry name" value="P4HA-like"/>
</dbReference>
<evidence type="ECO:0000313" key="8">
    <source>
        <dbReference type="EMBL" id="KAL2062081.1"/>
    </source>
</evidence>
<organism evidence="8 9">
    <name type="scientific">Oculimacula yallundae</name>
    <dbReference type="NCBI Taxonomy" id="86028"/>
    <lineage>
        <taxon>Eukaryota</taxon>
        <taxon>Fungi</taxon>
        <taxon>Dikarya</taxon>
        <taxon>Ascomycota</taxon>
        <taxon>Pezizomycotina</taxon>
        <taxon>Leotiomycetes</taxon>
        <taxon>Helotiales</taxon>
        <taxon>Ploettnerulaceae</taxon>
        <taxon>Oculimacula</taxon>
    </lineage>
</organism>
<dbReference type="EMBL" id="JAZHXI010000017">
    <property type="protein sequence ID" value="KAL2062081.1"/>
    <property type="molecule type" value="Genomic_DNA"/>
</dbReference>
<protein>
    <recommendedName>
        <fullName evidence="7">Prolyl 4-hydroxylase alpha subunit domain-containing protein</fullName>
    </recommendedName>
</protein>
<comment type="caution">
    <text evidence="8">The sequence shown here is derived from an EMBL/GenBank/DDBJ whole genome shotgun (WGS) entry which is preliminary data.</text>
</comment>
<sequence length="358" mass="40261">MAPNVTPAQTILQKARADHAERAKQGIEQRAPTRLRRTFYKSLPVAYPKDTFLSPLSDPSTQIKVKRIDFKNSVLPEYKNCFAVVLDGVLSKAECEDLLKYAEMSVGAHGNHPPPLKEGEVESEKDAAERLVLTDPLDNGWKPALVNAGRNWEVLALDYRNSDRIIWDEGEIAKRIWKRILQGEGMSEYFQELKGKAYVPVVGGSAEWEGEKRVVTDQGLNERMRFLKYGPGQFFKEHCDGQYESEDGLQESFFTCHLYLNDSVQALSPSSENGNQNDNDDPSLLRGGATTFHSIKPGKRMDIDPLAGRVLVFQQRKLLHSGDEVLSGTKYTMRSDVMYRSESEEIEEGQEQGGVVFG</sequence>
<proteinExistence type="predicted"/>
<dbReference type="InterPro" id="IPR044862">
    <property type="entry name" value="Pro_4_hyd_alph_FE2OG_OXY"/>
</dbReference>
<keyword evidence="4" id="KW-0560">Oxidoreductase</keyword>
<keyword evidence="2" id="KW-0479">Metal-binding</keyword>
<dbReference type="PANTHER" id="PTHR10869:SF241">
    <property type="entry name" value="FE2OG DIOXYGENASE DOMAIN-CONTAINING PROTEIN"/>
    <property type="match status" value="1"/>
</dbReference>
<dbReference type="PANTHER" id="PTHR10869">
    <property type="entry name" value="PROLYL 4-HYDROXYLASE ALPHA SUBUNIT"/>
    <property type="match status" value="1"/>
</dbReference>
<feature type="region of interest" description="Disordered" evidence="6">
    <location>
        <begin position="267"/>
        <end position="291"/>
    </location>
</feature>